<evidence type="ECO:0000313" key="2">
    <source>
        <dbReference type="Proteomes" id="UP000226092"/>
    </source>
</evidence>
<proteinExistence type="predicted"/>
<dbReference type="GeneID" id="55604516"/>
<reference evidence="1 2" key="1">
    <citation type="submission" date="2017-07" db="EMBL/GenBank/DDBJ databases">
        <title>In vitro design and evaluation of phage cocktails against multidrug-resistant Aeromonas salmonicida.</title>
        <authorList>
            <person name="Chen L."/>
            <person name="Yuan S."/>
            <person name="Ma Y."/>
        </authorList>
    </citation>
    <scope>NUCLEOTIDE SEQUENCE [LARGE SCALE GENOMIC DNA]</scope>
</reference>
<dbReference type="EMBL" id="MF448340">
    <property type="protein sequence ID" value="ASU00403.1"/>
    <property type="molecule type" value="Genomic_DNA"/>
</dbReference>
<dbReference type="Proteomes" id="UP000226092">
    <property type="component" value="Segment"/>
</dbReference>
<dbReference type="KEGG" id="vg:55604516"/>
<sequence length="91" mass="10078">MNGFDMNRINVELEARGVEISGGYGNNPYIFLTLDQVDPEPVMDSITISEFISHFGDSDVLSYFTIQDILAHFGESELLAAMDAQTIMDAL</sequence>
<evidence type="ECO:0000313" key="1">
    <source>
        <dbReference type="EMBL" id="ASU00403.1"/>
    </source>
</evidence>
<accession>A0A223LEK3</accession>
<protein>
    <submittedName>
        <fullName evidence="1">Uncharacterized protein</fullName>
    </submittedName>
</protein>
<organism evidence="1 2">
    <name type="scientific">Aeromonas phage AS-zj</name>
    <dbReference type="NCBI Taxonomy" id="2024208"/>
    <lineage>
        <taxon>Viruses</taxon>
        <taxon>Duplodnaviria</taxon>
        <taxon>Heunggongvirae</taxon>
        <taxon>Uroviricota</taxon>
        <taxon>Caudoviricetes</taxon>
        <taxon>Pantevenvirales</taxon>
        <taxon>Straboviridae</taxon>
        <taxon>Emmerichvirinae</taxon>
        <taxon>Ceceduovirus</taxon>
        <taxon>Ceceduovirus aszj</taxon>
    </lineage>
</organism>
<keyword evidence="2" id="KW-1185">Reference proteome</keyword>
<dbReference type="RefSeq" id="YP_009834449.1">
    <property type="nucleotide sequence ID" value="NC_048673.1"/>
</dbReference>
<name>A0A223LEK3_9CAUD</name>